<keyword evidence="2" id="KW-0378">Hydrolase</keyword>
<accession>A0ABX2CC81</accession>
<proteinExistence type="predicted"/>
<keyword evidence="3" id="KW-1185">Reference proteome</keyword>
<organism evidence="2 3">
    <name type="scientific">Bradyrhizobium aeschynomenes</name>
    <dbReference type="NCBI Taxonomy" id="2734909"/>
    <lineage>
        <taxon>Bacteria</taxon>
        <taxon>Pseudomonadati</taxon>
        <taxon>Pseudomonadota</taxon>
        <taxon>Alphaproteobacteria</taxon>
        <taxon>Hyphomicrobiales</taxon>
        <taxon>Nitrobacteraceae</taxon>
        <taxon>Bradyrhizobium</taxon>
    </lineage>
</organism>
<dbReference type="GO" id="GO:0016787">
    <property type="term" value="F:hydrolase activity"/>
    <property type="evidence" value="ECO:0007669"/>
    <property type="project" value="UniProtKB-KW"/>
</dbReference>
<dbReference type="SUPFAM" id="SSF53474">
    <property type="entry name" value="alpha/beta-Hydrolases"/>
    <property type="match status" value="1"/>
</dbReference>
<reference evidence="2" key="1">
    <citation type="submission" date="2020-05" db="EMBL/GenBank/DDBJ databases">
        <title>Nod-independent and nitrogen-fixing Bradyrhizobium aeschynomene sp. nov. isolated from nodules of Aeschynomene indica.</title>
        <authorList>
            <person name="Zhang Z."/>
        </authorList>
    </citation>
    <scope>NUCLEOTIDE SEQUENCE</scope>
    <source>
        <strain evidence="2">83012</strain>
    </source>
</reference>
<evidence type="ECO:0000259" key="1">
    <source>
        <dbReference type="Pfam" id="PF12697"/>
    </source>
</evidence>
<feature type="domain" description="AB hydrolase-1" evidence="1">
    <location>
        <begin position="5"/>
        <end position="237"/>
    </location>
</feature>
<dbReference type="Gene3D" id="3.40.50.1820">
    <property type="entry name" value="alpha/beta hydrolase"/>
    <property type="match status" value="1"/>
</dbReference>
<name>A0ABX2CC81_9BRAD</name>
<dbReference type="InterPro" id="IPR000073">
    <property type="entry name" value="AB_hydrolase_1"/>
</dbReference>
<dbReference type="RefSeq" id="WP_172110910.1">
    <property type="nucleotide sequence ID" value="NZ_JABFDN010000003.1"/>
</dbReference>
<comment type="caution">
    <text evidence="2">The sequence shown here is derived from an EMBL/GenBank/DDBJ whole genome shotgun (WGS) entry which is preliminary data.</text>
</comment>
<sequence length="245" mass="26597">MTNRIFVHGVPDTPAIWGPLIAALSETVAVPALPGFDGDGPPGFACTKDAYADWLVALMEAQHAAFGPLDLVGHDWGALLVLRAASLRPELVRSWAVAGGVLDPDYRGHRIARLWNTPVLGEVVMAVSTQGAMARMFRQNGLPPELAAREAAAWRAPMRRAILALYRSADGLRFGGDWIARLAQLPRRGLVISAAHDPYMSFDVLGRFARRHDATLHVEPDAGHWSIVERPDSIAAALRAHWKAA</sequence>
<evidence type="ECO:0000313" key="3">
    <source>
        <dbReference type="Proteomes" id="UP000886476"/>
    </source>
</evidence>
<dbReference type="Proteomes" id="UP000886476">
    <property type="component" value="Unassembled WGS sequence"/>
</dbReference>
<gene>
    <name evidence="2" type="ORF">HL667_12600</name>
</gene>
<dbReference type="Pfam" id="PF12697">
    <property type="entry name" value="Abhydrolase_6"/>
    <property type="match status" value="1"/>
</dbReference>
<dbReference type="InterPro" id="IPR050228">
    <property type="entry name" value="Carboxylesterase_BioH"/>
</dbReference>
<dbReference type="InterPro" id="IPR029058">
    <property type="entry name" value="AB_hydrolase_fold"/>
</dbReference>
<dbReference type="PANTHER" id="PTHR43194">
    <property type="entry name" value="HYDROLASE ALPHA/BETA FOLD FAMILY"/>
    <property type="match status" value="1"/>
</dbReference>
<dbReference type="PANTHER" id="PTHR43194:SF2">
    <property type="entry name" value="PEROXISOMAL MEMBRANE PROTEIN LPX1"/>
    <property type="match status" value="1"/>
</dbReference>
<dbReference type="EMBL" id="JABFDN010000003">
    <property type="protein sequence ID" value="NPU65834.1"/>
    <property type="molecule type" value="Genomic_DNA"/>
</dbReference>
<protein>
    <submittedName>
        <fullName evidence="2">Alpha/beta hydrolase</fullName>
    </submittedName>
</protein>
<evidence type="ECO:0000313" key="2">
    <source>
        <dbReference type="EMBL" id="NPU65834.1"/>
    </source>
</evidence>